<accession>A0A654TP91</accession>
<sequence length="86" mass="9188">MGELVESAGRLHPTDHRAHRRAGDPNDVIAALPQRLDHSDVGVTPGAAAAERQCDARRRRPSHPEGSWCGHAFILLGEVPLSGSGH</sequence>
<dbReference type="AlphaFoldDB" id="A0A654TP91"/>
<feature type="region of interest" description="Disordered" evidence="1">
    <location>
        <begin position="1"/>
        <end position="25"/>
    </location>
</feature>
<name>A0A654TP91_MYCTX</name>
<feature type="region of interest" description="Disordered" evidence="1">
    <location>
        <begin position="39"/>
        <end position="65"/>
    </location>
</feature>
<reference evidence="2 3" key="1">
    <citation type="submission" date="2015-03" db="EMBL/GenBank/DDBJ databases">
        <authorList>
            <consortium name="Pathogen Informatics"/>
        </authorList>
    </citation>
    <scope>NUCLEOTIDE SEQUENCE [LARGE SCALE GENOMIC DNA]</scope>
    <source>
        <strain evidence="2 3">H09601792</strain>
    </source>
</reference>
<gene>
    <name evidence="2" type="ORF">ERS007688_02547</name>
</gene>
<proteinExistence type="predicted"/>
<protein>
    <submittedName>
        <fullName evidence="2">Uncharacterized protein</fullName>
    </submittedName>
</protein>
<dbReference type="Proteomes" id="UP000046947">
    <property type="component" value="Unassembled WGS sequence"/>
</dbReference>
<organism evidence="2 3">
    <name type="scientific">Mycobacterium tuberculosis</name>
    <dbReference type="NCBI Taxonomy" id="1773"/>
    <lineage>
        <taxon>Bacteria</taxon>
        <taxon>Bacillati</taxon>
        <taxon>Actinomycetota</taxon>
        <taxon>Actinomycetes</taxon>
        <taxon>Mycobacteriales</taxon>
        <taxon>Mycobacteriaceae</taxon>
        <taxon>Mycobacterium</taxon>
        <taxon>Mycobacterium tuberculosis complex</taxon>
    </lineage>
</organism>
<dbReference type="EMBL" id="CFOH01000435">
    <property type="protein sequence ID" value="CFE56675.1"/>
    <property type="molecule type" value="Genomic_DNA"/>
</dbReference>
<evidence type="ECO:0000256" key="1">
    <source>
        <dbReference type="SAM" id="MobiDB-lite"/>
    </source>
</evidence>
<feature type="compositionally biased region" description="Basic and acidic residues" evidence="1">
    <location>
        <begin position="12"/>
        <end position="24"/>
    </location>
</feature>
<evidence type="ECO:0000313" key="2">
    <source>
        <dbReference type="EMBL" id="CFE56675.1"/>
    </source>
</evidence>
<evidence type="ECO:0000313" key="3">
    <source>
        <dbReference type="Proteomes" id="UP000046947"/>
    </source>
</evidence>